<keyword evidence="5 6" id="KW-0408">Iron</keyword>
<dbReference type="InterPro" id="IPR002323">
    <property type="entry name" value="Cyt_CIE"/>
</dbReference>
<keyword evidence="3 6" id="KW-0479">Metal-binding</keyword>
<evidence type="ECO:0000256" key="3">
    <source>
        <dbReference type="ARBA" id="ARBA00022723"/>
    </source>
</evidence>
<proteinExistence type="predicted"/>
<gene>
    <name evidence="9" type="ORF">C8D84_11631</name>
</gene>
<dbReference type="GO" id="GO:0009055">
    <property type="term" value="F:electron transfer activity"/>
    <property type="evidence" value="ECO:0007669"/>
    <property type="project" value="InterPro"/>
</dbReference>
<keyword evidence="1" id="KW-0813">Transport</keyword>
<evidence type="ECO:0000256" key="6">
    <source>
        <dbReference type="PROSITE-ProRule" id="PRU00433"/>
    </source>
</evidence>
<sequence length="111" mass="11759">MVSINALFSQTYRVLVGSGAVLLLSSAIMTSANAADIAATYDNSCAACHDSGALNAIKKGDSAKWQQLIKQKSMPTLINSVKSGMTQMPAGGLCNSCSDDDYRKLIEYMSK</sequence>
<keyword evidence="2 6" id="KW-0349">Heme</keyword>
<dbReference type="PANTHER" id="PTHR40942">
    <property type="match status" value="1"/>
</dbReference>
<dbReference type="GO" id="GO:0020037">
    <property type="term" value="F:heme binding"/>
    <property type="evidence" value="ECO:0007669"/>
    <property type="project" value="InterPro"/>
</dbReference>
<keyword evidence="7" id="KW-0732">Signal</keyword>
<evidence type="ECO:0000313" key="9">
    <source>
        <dbReference type="EMBL" id="PWK06901.1"/>
    </source>
</evidence>
<evidence type="ECO:0000259" key="8">
    <source>
        <dbReference type="PROSITE" id="PS51007"/>
    </source>
</evidence>
<feature type="domain" description="Cytochrome c" evidence="8">
    <location>
        <begin position="32"/>
        <end position="111"/>
    </location>
</feature>
<evidence type="ECO:0000256" key="4">
    <source>
        <dbReference type="ARBA" id="ARBA00022982"/>
    </source>
</evidence>
<keyword evidence="10" id="KW-1185">Reference proteome</keyword>
<dbReference type="PRINTS" id="PR00607">
    <property type="entry name" value="CYTCHROMECIE"/>
</dbReference>
<evidence type="ECO:0000256" key="1">
    <source>
        <dbReference type="ARBA" id="ARBA00022448"/>
    </source>
</evidence>
<name>A0A2V1ZIU9_PSYIM</name>
<keyword evidence="4" id="KW-0249">Electron transport</keyword>
<dbReference type="EMBL" id="QGGM01000016">
    <property type="protein sequence ID" value="PWK06901.1"/>
    <property type="molecule type" value="Genomic_DNA"/>
</dbReference>
<dbReference type="Proteomes" id="UP000245655">
    <property type="component" value="Unassembled WGS sequence"/>
</dbReference>
<evidence type="ECO:0000313" key="10">
    <source>
        <dbReference type="Proteomes" id="UP000245655"/>
    </source>
</evidence>
<evidence type="ECO:0000256" key="5">
    <source>
        <dbReference type="ARBA" id="ARBA00023004"/>
    </source>
</evidence>
<dbReference type="RefSeq" id="WP_109592356.1">
    <property type="nucleotide sequence ID" value="NZ_CAJGZY010000016.1"/>
</dbReference>
<accession>A0A2V1ZIU9</accession>
<dbReference type="Pfam" id="PF13442">
    <property type="entry name" value="Cytochrome_CBB3"/>
    <property type="match status" value="1"/>
</dbReference>
<dbReference type="GeneID" id="60256100"/>
<dbReference type="AlphaFoldDB" id="A0A2V1ZIU9"/>
<dbReference type="Gene3D" id="1.10.760.10">
    <property type="entry name" value="Cytochrome c-like domain"/>
    <property type="match status" value="1"/>
</dbReference>
<feature type="signal peptide" evidence="7">
    <location>
        <begin position="1"/>
        <end position="34"/>
    </location>
</feature>
<dbReference type="PROSITE" id="PS51007">
    <property type="entry name" value="CYTC"/>
    <property type="match status" value="1"/>
</dbReference>
<dbReference type="SUPFAM" id="SSF46626">
    <property type="entry name" value="Cytochrome c"/>
    <property type="match status" value="1"/>
</dbReference>
<dbReference type="InterPro" id="IPR009056">
    <property type="entry name" value="Cyt_c-like_dom"/>
</dbReference>
<dbReference type="GO" id="GO:0005506">
    <property type="term" value="F:iron ion binding"/>
    <property type="evidence" value="ECO:0007669"/>
    <property type="project" value="InterPro"/>
</dbReference>
<evidence type="ECO:0000256" key="7">
    <source>
        <dbReference type="SAM" id="SignalP"/>
    </source>
</evidence>
<feature type="chain" id="PRO_5015999847" evidence="7">
    <location>
        <begin position="35"/>
        <end position="111"/>
    </location>
</feature>
<comment type="caution">
    <text evidence="9">The sequence shown here is derived from an EMBL/GenBank/DDBJ whole genome shotgun (WGS) entry which is preliminary data.</text>
</comment>
<reference evidence="9 10" key="1">
    <citation type="submission" date="2018-05" db="EMBL/GenBank/DDBJ databases">
        <title>Genomic Encyclopedia of Type Strains, Phase IV (KMG-IV): sequencing the most valuable type-strain genomes for metagenomic binning, comparative biology and taxonomic classification.</title>
        <authorList>
            <person name="Goeker M."/>
        </authorList>
    </citation>
    <scope>NUCLEOTIDE SEQUENCE [LARGE SCALE GENOMIC DNA]</scope>
    <source>
        <strain evidence="9 10">DSM 7229</strain>
    </source>
</reference>
<dbReference type="InterPro" id="IPR036909">
    <property type="entry name" value="Cyt_c-like_dom_sf"/>
</dbReference>
<dbReference type="PANTHER" id="PTHR40942:SF2">
    <property type="entry name" value="CYTOCHROME-RELATED"/>
    <property type="match status" value="1"/>
</dbReference>
<organism evidence="9 10">
    <name type="scientific">Psychrobacter immobilis</name>
    <dbReference type="NCBI Taxonomy" id="498"/>
    <lineage>
        <taxon>Bacteria</taxon>
        <taxon>Pseudomonadati</taxon>
        <taxon>Pseudomonadota</taxon>
        <taxon>Gammaproteobacteria</taxon>
        <taxon>Moraxellales</taxon>
        <taxon>Moraxellaceae</taxon>
        <taxon>Psychrobacter</taxon>
    </lineage>
</organism>
<protein>
    <submittedName>
        <fullName evidence="9">Cytochrome c5</fullName>
    </submittedName>
</protein>
<evidence type="ECO:0000256" key="2">
    <source>
        <dbReference type="ARBA" id="ARBA00022617"/>
    </source>
</evidence>